<evidence type="ECO:0000256" key="9">
    <source>
        <dbReference type="RuleBase" id="RU010713"/>
    </source>
</evidence>
<dbReference type="GO" id="GO:0005886">
    <property type="term" value="C:plasma membrane"/>
    <property type="evidence" value="ECO:0007669"/>
    <property type="project" value="UniProtKB-SubCell"/>
</dbReference>
<feature type="non-terminal residue" evidence="10">
    <location>
        <position position="1"/>
    </location>
</feature>
<dbReference type="EMBL" id="JASAOG010000008">
    <property type="protein sequence ID" value="KAK0067347.1"/>
    <property type="molecule type" value="Genomic_DNA"/>
</dbReference>
<dbReference type="PANTHER" id="PTHR11893:SF36">
    <property type="entry name" value="INNEXIN-5"/>
    <property type="match status" value="1"/>
</dbReference>
<dbReference type="PANTHER" id="PTHR11893">
    <property type="entry name" value="INNEXIN"/>
    <property type="match status" value="1"/>
</dbReference>
<dbReference type="Pfam" id="PF00876">
    <property type="entry name" value="Innexin"/>
    <property type="match status" value="1"/>
</dbReference>
<evidence type="ECO:0000256" key="4">
    <source>
        <dbReference type="ARBA" id="ARBA00022692"/>
    </source>
</evidence>
<protein>
    <recommendedName>
        <fullName evidence="9">Innexin</fullName>
    </recommendedName>
</protein>
<feature type="non-terminal residue" evidence="10">
    <location>
        <position position="64"/>
    </location>
</feature>
<evidence type="ECO:0000256" key="3">
    <source>
        <dbReference type="ARBA" id="ARBA00022475"/>
    </source>
</evidence>
<comment type="similarity">
    <text evidence="9">Belongs to the pannexin family.</text>
</comment>
<keyword evidence="5" id="KW-1133">Transmembrane helix</keyword>
<comment type="caution">
    <text evidence="10">The sequence shown here is derived from an EMBL/GenBank/DDBJ whole genome shotgun (WGS) entry which is preliminary data.</text>
</comment>
<evidence type="ECO:0000256" key="5">
    <source>
        <dbReference type="ARBA" id="ARBA00022989"/>
    </source>
</evidence>
<keyword evidence="2 9" id="KW-0813">Transport</keyword>
<evidence type="ECO:0000313" key="10">
    <source>
        <dbReference type="EMBL" id="KAK0067347.1"/>
    </source>
</evidence>
<comment type="function">
    <text evidence="9">Structural component of the gap junctions.</text>
</comment>
<dbReference type="PROSITE" id="PS51013">
    <property type="entry name" value="PANNEXIN"/>
    <property type="match status" value="1"/>
</dbReference>
<dbReference type="Proteomes" id="UP001233172">
    <property type="component" value="Unassembled WGS sequence"/>
</dbReference>
<keyword evidence="6 9" id="KW-0406">Ion transport</keyword>
<dbReference type="AlphaFoldDB" id="A0AAD8C6E9"/>
<organism evidence="10 11">
    <name type="scientific">Biomphalaria pfeifferi</name>
    <name type="common">Bloodfluke planorb</name>
    <name type="synonym">Freshwater snail</name>
    <dbReference type="NCBI Taxonomy" id="112525"/>
    <lineage>
        <taxon>Eukaryota</taxon>
        <taxon>Metazoa</taxon>
        <taxon>Spiralia</taxon>
        <taxon>Lophotrochozoa</taxon>
        <taxon>Mollusca</taxon>
        <taxon>Gastropoda</taxon>
        <taxon>Heterobranchia</taxon>
        <taxon>Euthyneura</taxon>
        <taxon>Panpulmonata</taxon>
        <taxon>Hygrophila</taxon>
        <taxon>Lymnaeoidea</taxon>
        <taxon>Planorbidae</taxon>
        <taxon>Biomphalaria</taxon>
    </lineage>
</organism>
<evidence type="ECO:0000256" key="7">
    <source>
        <dbReference type="ARBA" id="ARBA00023136"/>
    </source>
</evidence>
<keyword evidence="11" id="KW-1185">Reference proteome</keyword>
<dbReference type="GO" id="GO:0034220">
    <property type="term" value="P:monoatomic ion transmembrane transport"/>
    <property type="evidence" value="ECO:0007669"/>
    <property type="project" value="UniProtKB-KW"/>
</dbReference>
<comment type="subcellular location">
    <subcellularLocation>
        <location evidence="1 9">Cell membrane</location>
        <topology evidence="1 9">Multi-pass membrane protein</topology>
    </subcellularLocation>
</comment>
<evidence type="ECO:0000256" key="1">
    <source>
        <dbReference type="ARBA" id="ARBA00004651"/>
    </source>
</evidence>
<proteinExistence type="inferred from homology"/>
<evidence type="ECO:0000313" key="11">
    <source>
        <dbReference type="Proteomes" id="UP001233172"/>
    </source>
</evidence>
<keyword evidence="8 9" id="KW-0407">Ion channel</keyword>
<evidence type="ECO:0000256" key="8">
    <source>
        <dbReference type="ARBA" id="ARBA00023303"/>
    </source>
</evidence>
<accession>A0AAD8C6E9</accession>
<gene>
    <name evidence="9" type="primary">inx</name>
    <name evidence="10" type="ORF">Bpfe_003445</name>
</gene>
<sequence>LDSVLGSFATYARLKGRYDDDWIDRLNHLYTTIILIIFTIVVSTKQYVGEPIHCWCPAQFEESH</sequence>
<keyword evidence="7" id="KW-0472">Membrane</keyword>
<dbReference type="GO" id="GO:0005921">
    <property type="term" value="C:gap junction"/>
    <property type="evidence" value="ECO:0007669"/>
    <property type="project" value="UniProtKB-UniRule"/>
</dbReference>
<evidence type="ECO:0000256" key="6">
    <source>
        <dbReference type="ARBA" id="ARBA00023065"/>
    </source>
</evidence>
<keyword evidence="3" id="KW-1003">Cell membrane</keyword>
<keyword evidence="4" id="KW-0812">Transmembrane</keyword>
<dbReference type="InterPro" id="IPR000990">
    <property type="entry name" value="Innexin"/>
</dbReference>
<reference evidence="10" key="2">
    <citation type="submission" date="2023-04" db="EMBL/GenBank/DDBJ databases">
        <authorList>
            <person name="Bu L."/>
            <person name="Lu L."/>
            <person name="Laidemitt M.R."/>
            <person name="Zhang S.M."/>
            <person name="Mutuku M."/>
            <person name="Mkoji G."/>
            <person name="Steinauer M."/>
            <person name="Loker E.S."/>
        </authorList>
    </citation>
    <scope>NUCLEOTIDE SEQUENCE</scope>
    <source>
        <strain evidence="10">KasaAsao</strain>
        <tissue evidence="10">Whole Snail</tissue>
    </source>
</reference>
<reference evidence="10" key="1">
    <citation type="journal article" date="2023" name="PLoS Negl. Trop. Dis.">
        <title>A genome sequence for Biomphalaria pfeifferi, the major vector snail for the human-infecting parasite Schistosoma mansoni.</title>
        <authorList>
            <person name="Bu L."/>
            <person name="Lu L."/>
            <person name="Laidemitt M.R."/>
            <person name="Zhang S.M."/>
            <person name="Mutuku M."/>
            <person name="Mkoji G."/>
            <person name="Steinauer M."/>
            <person name="Loker E.S."/>
        </authorList>
    </citation>
    <scope>NUCLEOTIDE SEQUENCE</scope>
    <source>
        <strain evidence="10">KasaAsao</strain>
    </source>
</reference>
<evidence type="ECO:0000256" key="2">
    <source>
        <dbReference type="ARBA" id="ARBA00022448"/>
    </source>
</evidence>
<name>A0AAD8C6E9_BIOPF</name>